<reference evidence="3" key="1">
    <citation type="submission" date="2018-11" db="EMBL/GenBank/DDBJ databases">
        <title>Chitinophaga lutea sp.nov., isolate from arsenic contaminated soil.</title>
        <authorList>
            <person name="Zong Y."/>
        </authorList>
    </citation>
    <scope>NUCLEOTIDE SEQUENCE [LARGE SCALE GENOMIC DNA]</scope>
    <source>
        <strain evidence="3">YLT18</strain>
    </source>
</reference>
<feature type="transmembrane region" description="Helical" evidence="1">
    <location>
        <begin position="12"/>
        <end position="34"/>
    </location>
</feature>
<proteinExistence type="predicted"/>
<accession>A0A3N4M7U2</accession>
<keyword evidence="3" id="KW-1185">Reference proteome</keyword>
<feature type="transmembrane region" description="Helical" evidence="1">
    <location>
        <begin position="46"/>
        <end position="63"/>
    </location>
</feature>
<dbReference type="Proteomes" id="UP000279089">
    <property type="component" value="Unassembled WGS sequence"/>
</dbReference>
<evidence type="ECO:0000313" key="3">
    <source>
        <dbReference type="Proteomes" id="UP000279089"/>
    </source>
</evidence>
<dbReference type="OrthoDB" id="655674at2"/>
<keyword evidence="1" id="KW-0812">Transmembrane</keyword>
<feature type="transmembrane region" description="Helical" evidence="1">
    <location>
        <begin position="70"/>
        <end position="90"/>
    </location>
</feature>
<feature type="transmembrane region" description="Helical" evidence="1">
    <location>
        <begin position="102"/>
        <end position="121"/>
    </location>
</feature>
<keyword evidence="1" id="KW-1133">Transmembrane helix</keyword>
<name>A0A3N4M7U2_9BACT</name>
<protein>
    <submittedName>
        <fullName evidence="2">Uncharacterized protein</fullName>
    </submittedName>
</protein>
<comment type="caution">
    <text evidence="2">The sequence shown here is derived from an EMBL/GenBank/DDBJ whole genome shotgun (WGS) entry which is preliminary data.</text>
</comment>
<dbReference type="AlphaFoldDB" id="A0A3N4M7U2"/>
<feature type="transmembrane region" description="Helical" evidence="1">
    <location>
        <begin position="169"/>
        <end position="189"/>
    </location>
</feature>
<dbReference type="EMBL" id="RMBX01000011">
    <property type="protein sequence ID" value="RPD39378.1"/>
    <property type="molecule type" value="Genomic_DNA"/>
</dbReference>
<evidence type="ECO:0000256" key="1">
    <source>
        <dbReference type="SAM" id="Phobius"/>
    </source>
</evidence>
<gene>
    <name evidence="2" type="ORF">EG028_19840</name>
</gene>
<dbReference type="RefSeq" id="WP_120518020.1">
    <property type="nucleotide sequence ID" value="NZ_QXZY01000011.1"/>
</dbReference>
<sequence>MGLIRLSKIRVSYQPFMLFLLLAFTAEMVGFITVKIIRNNYISTNVYTLVEAIVIACIFYAWGFFREHKLLFRIVLVLYAGVWVTENLIFGDLENQICSYFIFLYSLITVLLSINEINYLIAERGNLFKNARFLICIGFIIICVYSLITEGTQLIDPDNAPLSNKIFTFYVYINAFVNIVYAVAVYFMPERDDIYFSKRFNA</sequence>
<keyword evidence="1" id="KW-0472">Membrane</keyword>
<feature type="transmembrane region" description="Helical" evidence="1">
    <location>
        <begin position="133"/>
        <end position="149"/>
    </location>
</feature>
<organism evidence="2 3">
    <name type="scientific">Chitinophaga barathri</name>
    <dbReference type="NCBI Taxonomy" id="1647451"/>
    <lineage>
        <taxon>Bacteria</taxon>
        <taxon>Pseudomonadati</taxon>
        <taxon>Bacteroidota</taxon>
        <taxon>Chitinophagia</taxon>
        <taxon>Chitinophagales</taxon>
        <taxon>Chitinophagaceae</taxon>
        <taxon>Chitinophaga</taxon>
    </lineage>
</organism>
<evidence type="ECO:0000313" key="2">
    <source>
        <dbReference type="EMBL" id="RPD39378.1"/>
    </source>
</evidence>